<evidence type="ECO:0000313" key="2">
    <source>
        <dbReference type="Proteomes" id="UP000308197"/>
    </source>
</evidence>
<organism evidence="1 2">
    <name type="scientific">Polyporus arcularius HHB13444</name>
    <dbReference type="NCBI Taxonomy" id="1314778"/>
    <lineage>
        <taxon>Eukaryota</taxon>
        <taxon>Fungi</taxon>
        <taxon>Dikarya</taxon>
        <taxon>Basidiomycota</taxon>
        <taxon>Agaricomycotina</taxon>
        <taxon>Agaricomycetes</taxon>
        <taxon>Polyporales</taxon>
        <taxon>Polyporaceae</taxon>
        <taxon>Polyporus</taxon>
    </lineage>
</organism>
<name>A0A5C3PIJ4_9APHY</name>
<dbReference type="InParanoid" id="A0A5C3PIJ4"/>
<accession>A0A5C3PIJ4</accession>
<gene>
    <name evidence="1" type="ORF">K466DRAFT_178535</name>
</gene>
<sequence>MAEVDFHWQSCAVTNAQCRGFPIEKAIQRDRDDLFVQGFTSMQPFTENRLQISAPISMRHHSGYSPCGTPMRATTPRWPLDGSGLPSNPSCIQIVHSVL</sequence>
<dbReference type="Proteomes" id="UP000308197">
    <property type="component" value="Unassembled WGS sequence"/>
</dbReference>
<reference evidence="1 2" key="1">
    <citation type="journal article" date="2019" name="Nat. Ecol. Evol.">
        <title>Megaphylogeny resolves global patterns of mushroom evolution.</title>
        <authorList>
            <person name="Varga T."/>
            <person name="Krizsan K."/>
            <person name="Foldi C."/>
            <person name="Dima B."/>
            <person name="Sanchez-Garcia M."/>
            <person name="Sanchez-Ramirez S."/>
            <person name="Szollosi G.J."/>
            <person name="Szarkandi J.G."/>
            <person name="Papp V."/>
            <person name="Albert L."/>
            <person name="Andreopoulos W."/>
            <person name="Angelini C."/>
            <person name="Antonin V."/>
            <person name="Barry K.W."/>
            <person name="Bougher N.L."/>
            <person name="Buchanan P."/>
            <person name="Buyck B."/>
            <person name="Bense V."/>
            <person name="Catcheside P."/>
            <person name="Chovatia M."/>
            <person name="Cooper J."/>
            <person name="Damon W."/>
            <person name="Desjardin D."/>
            <person name="Finy P."/>
            <person name="Geml J."/>
            <person name="Haridas S."/>
            <person name="Hughes K."/>
            <person name="Justo A."/>
            <person name="Karasinski D."/>
            <person name="Kautmanova I."/>
            <person name="Kiss B."/>
            <person name="Kocsube S."/>
            <person name="Kotiranta H."/>
            <person name="LaButti K.M."/>
            <person name="Lechner B.E."/>
            <person name="Liimatainen K."/>
            <person name="Lipzen A."/>
            <person name="Lukacs Z."/>
            <person name="Mihaltcheva S."/>
            <person name="Morgado L.N."/>
            <person name="Niskanen T."/>
            <person name="Noordeloos M.E."/>
            <person name="Ohm R.A."/>
            <person name="Ortiz-Santana B."/>
            <person name="Ovrebo C."/>
            <person name="Racz N."/>
            <person name="Riley R."/>
            <person name="Savchenko A."/>
            <person name="Shiryaev A."/>
            <person name="Soop K."/>
            <person name="Spirin V."/>
            <person name="Szebenyi C."/>
            <person name="Tomsovsky M."/>
            <person name="Tulloss R.E."/>
            <person name="Uehling J."/>
            <person name="Grigoriev I.V."/>
            <person name="Vagvolgyi C."/>
            <person name="Papp T."/>
            <person name="Martin F.M."/>
            <person name="Miettinen O."/>
            <person name="Hibbett D.S."/>
            <person name="Nagy L.G."/>
        </authorList>
    </citation>
    <scope>NUCLEOTIDE SEQUENCE [LARGE SCALE GENOMIC DNA]</scope>
    <source>
        <strain evidence="1 2">HHB13444</strain>
    </source>
</reference>
<dbReference type="EMBL" id="ML211235">
    <property type="protein sequence ID" value="TFK85753.1"/>
    <property type="molecule type" value="Genomic_DNA"/>
</dbReference>
<keyword evidence="2" id="KW-1185">Reference proteome</keyword>
<protein>
    <submittedName>
        <fullName evidence="1">Uncharacterized protein</fullName>
    </submittedName>
</protein>
<dbReference type="AlphaFoldDB" id="A0A5C3PIJ4"/>
<proteinExistence type="predicted"/>
<evidence type="ECO:0000313" key="1">
    <source>
        <dbReference type="EMBL" id="TFK85753.1"/>
    </source>
</evidence>